<dbReference type="RefSeq" id="WP_188592673.1">
    <property type="nucleotide sequence ID" value="NZ_BMFU01000003.1"/>
</dbReference>
<feature type="transmembrane region" description="Helical" evidence="1">
    <location>
        <begin position="30"/>
        <end position="47"/>
    </location>
</feature>
<accession>A0ABQ1ZC98</accession>
<evidence type="ECO:0008006" key="4">
    <source>
        <dbReference type="Google" id="ProtNLM"/>
    </source>
</evidence>
<comment type="caution">
    <text evidence="2">The sequence shown here is derived from an EMBL/GenBank/DDBJ whole genome shotgun (WGS) entry which is preliminary data.</text>
</comment>
<sequence>MEEEIHIVSYLIGIIPFLIFLLFSFSHRYLAFFTLFLFWGGLFYLGIVLDVDTYFFEQAVPSILGSIIGHLWGAAAGGMDAKVERRAEKRDQRERAVRALERMANKK</sequence>
<gene>
    <name evidence="2" type="ORF">GCM10008014_25750</name>
</gene>
<evidence type="ECO:0000256" key="1">
    <source>
        <dbReference type="SAM" id="Phobius"/>
    </source>
</evidence>
<keyword evidence="3" id="KW-1185">Reference proteome</keyword>
<dbReference type="EMBL" id="BMFU01000003">
    <property type="protein sequence ID" value="GGH55800.1"/>
    <property type="molecule type" value="Genomic_DNA"/>
</dbReference>
<keyword evidence="1" id="KW-0472">Membrane</keyword>
<keyword evidence="1" id="KW-1133">Transmembrane helix</keyword>
<evidence type="ECO:0000313" key="3">
    <source>
        <dbReference type="Proteomes" id="UP000652153"/>
    </source>
</evidence>
<organism evidence="2 3">
    <name type="scientific">Paenibacillus silvae</name>
    <dbReference type="NCBI Taxonomy" id="1325358"/>
    <lineage>
        <taxon>Bacteria</taxon>
        <taxon>Bacillati</taxon>
        <taxon>Bacillota</taxon>
        <taxon>Bacilli</taxon>
        <taxon>Bacillales</taxon>
        <taxon>Paenibacillaceae</taxon>
        <taxon>Paenibacillus</taxon>
    </lineage>
</organism>
<feature type="transmembrane region" description="Helical" evidence="1">
    <location>
        <begin position="59"/>
        <end position="79"/>
    </location>
</feature>
<keyword evidence="1" id="KW-0812">Transmembrane</keyword>
<dbReference type="Proteomes" id="UP000652153">
    <property type="component" value="Unassembled WGS sequence"/>
</dbReference>
<evidence type="ECO:0000313" key="2">
    <source>
        <dbReference type="EMBL" id="GGH55800.1"/>
    </source>
</evidence>
<proteinExistence type="predicted"/>
<reference evidence="3" key="1">
    <citation type="journal article" date="2019" name="Int. J. Syst. Evol. Microbiol.">
        <title>The Global Catalogue of Microorganisms (GCM) 10K type strain sequencing project: providing services to taxonomists for standard genome sequencing and annotation.</title>
        <authorList>
            <consortium name="The Broad Institute Genomics Platform"/>
            <consortium name="The Broad Institute Genome Sequencing Center for Infectious Disease"/>
            <person name="Wu L."/>
            <person name="Ma J."/>
        </authorList>
    </citation>
    <scope>NUCLEOTIDE SEQUENCE [LARGE SCALE GENOMIC DNA]</scope>
    <source>
        <strain evidence="3">CGMCC 1.12770</strain>
    </source>
</reference>
<feature type="transmembrane region" description="Helical" evidence="1">
    <location>
        <begin position="6"/>
        <end position="23"/>
    </location>
</feature>
<protein>
    <recommendedName>
        <fullName evidence="4">DUF4491 domain-containing protein</fullName>
    </recommendedName>
</protein>
<name>A0ABQ1ZC98_9BACL</name>